<evidence type="ECO:0000313" key="3">
    <source>
        <dbReference type="EMBL" id="KAK5107143.1"/>
    </source>
</evidence>
<dbReference type="Proteomes" id="UP001310890">
    <property type="component" value="Unassembled WGS sequence"/>
</dbReference>
<accession>A0AAN7T938</accession>
<gene>
    <name evidence="3" type="ORF">LTR62_001701</name>
</gene>
<keyword evidence="2" id="KW-0472">Membrane</keyword>
<feature type="region of interest" description="Disordered" evidence="1">
    <location>
        <begin position="883"/>
        <end position="949"/>
    </location>
</feature>
<feature type="region of interest" description="Disordered" evidence="1">
    <location>
        <begin position="575"/>
        <end position="596"/>
    </location>
</feature>
<comment type="caution">
    <text evidence="3">The sequence shown here is derived from an EMBL/GenBank/DDBJ whole genome shotgun (WGS) entry which is preliminary data.</text>
</comment>
<name>A0AAN7T938_9PEZI</name>
<feature type="region of interest" description="Disordered" evidence="1">
    <location>
        <begin position="771"/>
        <end position="828"/>
    </location>
</feature>
<reference evidence="3" key="1">
    <citation type="submission" date="2023-08" db="EMBL/GenBank/DDBJ databases">
        <title>Black Yeasts Isolated from many extreme environments.</title>
        <authorList>
            <person name="Coleine C."/>
            <person name="Stajich J.E."/>
            <person name="Selbmann L."/>
        </authorList>
    </citation>
    <scope>NUCLEOTIDE SEQUENCE</scope>
    <source>
        <strain evidence="3">CCFEE 5401</strain>
    </source>
</reference>
<feature type="compositionally biased region" description="Low complexity" evidence="1">
    <location>
        <begin position="1000"/>
        <end position="1027"/>
    </location>
</feature>
<feature type="region of interest" description="Disordered" evidence="1">
    <location>
        <begin position="414"/>
        <end position="444"/>
    </location>
</feature>
<feature type="compositionally biased region" description="Basic residues" evidence="1">
    <location>
        <begin position="586"/>
        <end position="595"/>
    </location>
</feature>
<feature type="compositionally biased region" description="Acidic residues" evidence="1">
    <location>
        <begin position="776"/>
        <end position="785"/>
    </location>
</feature>
<evidence type="ECO:0000313" key="4">
    <source>
        <dbReference type="Proteomes" id="UP001310890"/>
    </source>
</evidence>
<dbReference type="EMBL" id="JAVRRL010000138">
    <property type="protein sequence ID" value="KAK5107143.1"/>
    <property type="molecule type" value="Genomic_DNA"/>
</dbReference>
<evidence type="ECO:0000256" key="2">
    <source>
        <dbReference type="SAM" id="Phobius"/>
    </source>
</evidence>
<dbReference type="AlphaFoldDB" id="A0AAN7T938"/>
<feature type="region of interest" description="Disordered" evidence="1">
    <location>
        <begin position="705"/>
        <end position="725"/>
    </location>
</feature>
<feature type="region of interest" description="Disordered" evidence="1">
    <location>
        <begin position="970"/>
        <end position="1056"/>
    </location>
</feature>
<feature type="region of interest" description="Disordered" evidence="1">
    <location>
        <begin position="505"/>
        <end position="562"/>
    </location>
</feature>
<feature type="compositionally biased region" description="Low complexity" evidence="1">
    <location>
        <begin position="338"/>
        <end position="353"/>
    </location>
</feature>
<organism evidence="3 4">
    <name type="scientific">Meristemomyces frigidus</name>
    <dbReference type="NCBI Taxonomy" id="1508187"/>
    <lineage>
        <taxon>Eukaryota</taxon>
        <taxon>Fungi</taxon>
        <taxon>Dikarya</taxon>
        <taxon>Ascomycota</taxon>
        <taxon>Pezizomycotina</taxon>
        <taxon>Dothideomycetes</taxon>
        <taxon>Dothideomycetidae</taxon>
        <taxon>Mycosphaerellales</taxon>
        <taxon>Teratosphaeriaceae</taxon>
        <taxon>Meristemomyces</taxon>
    </lineage>
</organism>
<keyword evidence="2" id="KW-0812">Transmembrane</keyword>
<feature type="compositionally biased region" description="Polar residues" evidence="1">
    <location>
        <begin position="528"/>
        <end position="562"/>
    </location>
</feature>
<feature type="transmembrane region" description="Helical" evidence="2">
    <location>
        <begin position="54"/>
        <end position="78"/>
    </location>
</feature>
<protein>
    <submittedName>
        <fullName evidence="3">Uncharacterized protein</fullName>
    </submittedName>
</protein>
<feature type="compositionally biased region" description="Polar residues" evidence="1">
    <location>
        <begin position="425"/>
        <end position="444"/>
    </location>
</feature>
<evidence type="ECO:0000256" key="1">
    <source>
        <dbReference type="SAM" id="MobiDB-lite"/>
    </source>
</evidence>
<feature type="compositionally biased region" description="Polar residues" evidence="1">
    <location>
        <begin position="910"/>
        <end position="925"/>
    </location>
</feature>
<keyword evidence="2" id="KW-1133">Transmembrane helix</keyword>
<feature type="region of interest" description="Disordered" evidence="1">
    <location>
        <begin position="281"/>
        <end position="353"/>
    </location>
</feature>
<sequence>MAPPVMTVLGAPRRDVGGSMREDNFTNSITGRDSTAYRTAVQGDTSAPASASTMYLGVGVGVGGAILMAIIAVGIQILRKRAQHRRAATELDHGSDCITAPGMTQEIGEVPRPTSVARCGPMNPLHVQAGWGALSSSETIDDRAPATRKGGKKRNSISLPKRIRDRAIPLRRWKHLSAIIESPRSKTLKSPSPADAFNFATATPAKSTRTLASAKKAVNLVAKENDEDVFSIPGSPKPYVLPSFAIRSPGMYGAAIANDDRPRALRSISVGAIQMPALAEAQLGSRESSSRSHSHSRSLSLGAAQSRPPSEPVPPLPTLVSGTTREPSGGPNRQGFCVSRMSSSSQESASSSVLVTSPILQIHEDKLGSPTVEQMVADDDSAQLKTVTNRQWQNPLITGPRPMEIQIHEDLPTDTAEGAHRRSIHSNTARYSKSSNRPLSISTTSSLMDENDTLTTNRLSIPQIATADRVSISRVSSYNSLDVQAIAATTTGHINHHGAIQKIITPRKPARHSVSATGSPAERRKSKTTTSNVLRDISSNTVQLPASRHTSSGSSNGNPFQWDSLSLPLLKTQLPSALKGSPNSKGSRKGHKRQNCVRISTLTPEILGPANLSSRPTSPSFMMEGIHEAEEGRENGSPPYHAHDGLRYTKKTVRVPRSASGNGLVVAYPSGQQRTSLTPSSPTLSMWTGYQEQSRMLSRPQSLAIAPESRREESNEHLAVSPLSASAGRAASRLSGASSVSGFSIPTFPWPSRATVGALQMAQPVPLFCLSRPSTDDDEMDDEVDMEKSSSPRRILHGSHDHQSTPAGPDTPEVFHSSPPLPTDKGQEYDPAWRALGAETKGTRQEYDPTSPAWWPTALDEDNLEDRSSPAFPFAIHTSPGALDEHISSLSRPTSYGGELPDTPPCSPKTIPSSCFTHATPQPVQRETKKRATEFTSPRVRAARPTAAEKLTSANASAIMATIPEIPPNVGFSSTIPVLAPPNHSPPAAATPTPRRKRTTTQNPTTSPQTLRLAPPAPLLEKPLTTPQPLHDRKLSSNTTSPQGPRSEPAKSVLKSAAALRRMNSEIDVETRGAVNRESRLYVRLNRQASPLLPWTSGEPGLDGAGMDSLNDSFDFDFASGGGAERDDAVGGKSALDDVDFEALGSRLDGALAGFDAQGVAGNSPSPPAGGHGHGASKTQIVPLQSVWEDGERFWDGRPRFSFDVLPSRGTADVPATPTKRDPHGVGINVEGFEDKWERQGSRTPTQRMDNLLGLGVERPSSILRTPRSLYDSDGFLKT</sequence>
<proteinExistence type="predicted"/>